<keyword evidence="3" id="KW-0812">Transmembrane</keyword>
<feature type="transmembrane region" description="Helical" evidence="3">
    <location>
        <begin position="720"/>
        <end position="743"/>
    </location>
</feature>
<feature type="region of interest" description="Disordered" evidence="2">
    <location>
        <begin position="354"/>
        <end position="385"/>
    </location>
</feature>
<protein>
    <submittedName>
        <fullName evidence="6">Uncharacterized protein LOC120258301 isoform X1</fullName>
    </submittedName>
</protein>
<dbReference type="Pfam" id="PF13962">
    <property type="entry name" value="PGG"/>
    <property type="match status" value="1"/>
</dbReference>
<evidence type="ECO:0000313" key="6">
    <source>
        <dbReference type="RefSeq" id="XP_039121597.1"/>
    </source>
</evidence>
<sequence>MDPRSPATTTTIPLKSNDEKNLTYKEFQAIDRAIQREDFAFLQEYVKATSNGELRWVNLSKDPLLNVMIAYDSKDDILLKLIDMMTPKALKAKNKVGDTALHVAAAMDRKAVATALILKNDDLIHYRNKNWETPLLRAARFGSADTFDCLLSYGSDIFARNEDGSSVLHCNILGNNPDLALKIAQQYPKLMLSRNSKALTPLQLLVTIPEMFQSSLVMGHAESLIYAIIPLNSHNDSKKLGKKRDEEAPHKSTSSEHSKYWVEDDKDNAEDDKFLKESKAKSSKKFLKNCQRYVTGGAFQVRFYIILILKKLSKRVEKLEEQKTKHAQTMKLIAYLARDPDYWDFIQHGIFRQEIDDDDDSDDDDDIEYRTSDAPFDSSDERATISPQNEKIPSCCLEIKNLISKQTNLIKEQNNLFKEFKKESESKKEPEPTRWHDSPLIVGAKMGLHDYVEQILKACPQSVEIKDMDGTNILQVAIKHRYVKIVKIIAEMINGPNPVLPTWLLSDVDMKDNTILHYAAETTIKGEGLALQMRHEIKWFEMVKKLLPKDMEYSRNIKEKTAHELFDQNHAEMVKSGRDQLMEIGKTCSGLLAAVVFATSFNIPGGKDSDNNAKNNMTNTEGNHFSNESVGFKVFTQAYMIGLSLATCSLILFLSFLTSNYSPEAFRKSLPTRCILAGVSFFCALMALLVAFVCNAYLTIYGGGKPKAEDLLPLILELTGFPLLWAVVWFFGGFGSGFLDFILKKFRR</sequence>
<reference evidence="6" key="1">
    <citation type="submission" date="2025-08" db="UniProtKB">
        <authorList>
            <consortium name="RefSeq"/>
        </authorList>
    </citation>
    <scope>IDENTIFICATION</scope>
</reference>
<dbReference type="RefSeq" id="XP_039121597.1">
    <property type="nucleotide sequence ID" value="XM_039265663.1"/>
</dbReference>
<evidence type="ECO:0000256" key="3">
    <source>
        <dbReference type="SAM" id="Phobius"/>
    </source>
</evidence>
<dbReference type="SMART" id="SM00248">
    <property type="entry name" value="ANK"/>
    <property type="match status" value="5"/>
</dbReference>
<evidence type="ECO:0000256" key="1">
    <source>
        <dbReference type="PROSITE-ProRule" id="PRU00023"/>
    </source>
</evidence>
<dbReference type="AlphaFoldDB" id="A0AB40B2T7"/>
<evidence type="ECO:0000259" key="4">
    <source>
        <dbReference type="Pfam" id="PF13962"/>
    </source>
</evidence>
<dbReference type="GeneID" id="120258301"/>
<evidence type="ECO:0000256" key="2">
    <source>
        <dbReference type="SAM" id="MobiDB-lite"/>
    </source>
</evidence>
<feature type="transmembrane region" description="Helical" evidence="3">
    <location>
        <begin position="674"/>
        <end position="700"/>
    </location>
</feature>
<dbReference type="PROSITE" id="PS50088">
    <property type="entry name" value="ANK_REPEAT"/>
    <property type="match status" value="1"/>
</dbReference>
<accession>A0AB40B2T7</accession>
<keyword evidence="1" id="KW-0040">ANK repeat</keyword>
<organism evidence="5 6">
    <name type="scientific">Dioscorea cayennensis subsp. rotundata</name>
    <name type="common">White Guinea yam</name>
    <name type="synonym">Dioscorea rotundata</name>
    <dbReference type="NCBI Taxonomy" id="55577"/>
    <lineage>
        <taxon>Eukaryota</taxon>
        <taxon>Viridiplantae</taxon>
        <taxon>Streptophyta</taxon>
        <taxon>Embryophyta</taxon>
        <taxon>Tracheophyta</taxon>
        <taxon>Spermatophyta</taxon>
        <taxon>Magnoliopsida</taxon>
        <taxon>Liliopsida</taxon>
        <taxon>Dioscoreales</taxon>
        <taxon>Dioscoreaceae</taxon>
        <taxon>Dioscorea</taxon>
    </lineage>
</organism>
<dbReference type="InterPro" id="IPR026961">
    <property type="entry name" value="PGG_dom"/>
</dbReference>
<dbReference type="Proteomes" id="UP001515500">
    <property type="component" value="Chromosome 4"/>
</dbReference>
<dbReference type="InterPro" id="IPR002110">
    <property type="entry name" value="Ankyrin_rpt"/>
</dbReference>
<dbReference type="InterPro" id="IPR036770">
    <property type="entry name" value="Ankyrin_rpt-contain_sf"/>
</dbReference>
<keyword evidence="5" id="KW-1185">Reference proteome</keyword>
<feature type="domain" description="PGG" evidence="4">
    <location>
        <begin position="589"/>
        <end position="698"/>
    </location>
</feature>
<gene>
    <name evidence="6" type="primary">LOC120258301</name>
</gene>
<dbReference type="Pfam" id="PF12796">
    <property type="entry name" value="Ank_2"/>
    <property type="match status" value="1"/>
</dbReference>
<dbReference type="SUPFAM" id="SSF48403">
    <property type="entry name" value="Ankyrin repeat"/>
    <property type="match status" value="2"/>
</dbReference>
<dbReference type="Gene3D" id="1.25.40.20">
    <property type="entry name" value="Ankyrin repeat-containing domain"/>
    <property type="match status" value="2"/>
</dbReference>
<dbReference type="PANTHER" id="PTHR24177:SF463">
    <property type="entry name" value="OS09G0331600 PROTEIN"/>
    <property type="match status" value="1"/>
</dbReference>
<feature type="repeat" description="ANK" evidence="1">
    <location>
        <begin position="130"/>
        <end position="162"/>
    </location>
</feature>
<keyword evidence="3" id="KW-0472">Membrane</keyword>
<feature type="region of interest" description="Disordered" evidence="2">
    <location>
        <begin position="238"/>
        <end position="262"/>
    </location>
</feature>
<proteinExistence type="predicted"/>
<feature type="transmembrane region" description="Helical" evidence="3">
    <location>
        <begin position="638"/>
        <end position="662"/>
    </location>
</feature>
<evidence type="ECO:0000313" key="5">
    <source>
        <dbReference type="Proteomes" id="UP001515500"/>
    </source>
</evidence>
<dbReference type="GO" id="GO:0016020">
    <property type="term" value="C:membrane"/>
    <property type="evidence" value="ECO:0007669"/>
    <property type="project" value="TreeGrafter"/>
</dbReference>
<name>A0AB40B2T7_DIOCR</name>
<dbReference type="PANTHER" id="PTHR24177">
    <property type="entry name" value="CASKIN"/>
    <property type="match status" value="1"/>
</dbReference>
<feature type="compositionally biased region" description="Acidic residues" evidence="2">
    <location>
        <begin position="355"/>
        <end position="367"/>
    </location>
</feature>
<keyword evidence="3" id="KW-1133">Transmembrane helix</keyword>